<keyword evidence="4 11" id="KW-0418">Kinase</keyword>
<dbReference type="EC" id="2.7.12.2" evidence="7"/>
<dbReference type="SUPFAM" id="SSF56112">
    <property type="entry name" value="Protein kinase-like (PK-like)"/>
    <property type="match status" value="1"/>
</dbReference>
<proteinExistence type="inferred from homology"/>
<dbReference type="PROSITE" id="PS00107">
    <property type="entry name" value="PROTEIN_KINASE_ATP"/>
    <property type="match status" value="1"/>
</dbReference>
<accession>A0A8J4WSL2</accession>
<dbReference type="GO" id="GO:0051403">
    <property type="term" value="P:stress-activated MAPK cascade"/>
    <property type="evidence" value="ECO:0007669"/>
    <property type="project" value="TreeGrafter"/>
</dbReference>
<dbReference type="OrthoDB" id="10252354at2759"/>
<dbReference type="Gene3D" id="1.10.510.10">
    <property type="entry name" value="Transferase(Phosphotransferase) domain 1"/>
    <property type="match status" value="1"/>
</dbReference>
<evidence type="ECO:0000256" key="3">
    <source>
        <dbReference type="ARBA" id="ARBA00022741"/>
    </source>
</evidence>
<name>A0A8J4WSL2_9TREM</name>
<evidence type="ECO:0000313" key="11">
    <source>
        <dbReference type="EMBL" id="KAF5394792.1"/>
    </source>
</evidence>
<dbReference type="Pfam" id="PF00069">
    <property type="entry name" value="Pkinase"/>
    <property type="match status" value="1"/>
</dbReference>
<evidence type="ECO:0000256" key="7">
    <source>
        <dbReference type="ARBA" id="ARBA00038999"/>
    </source>
</evidence>
<reference evidence="11" key="1">
    <citation type="submission" date="2019-05" db="EMBL/GenBank/DDBJ databases">
        <title>Annotation for the trematode Paragonimus heterotremus.</title>
        <authorList>
            <person name="Choi Y.-J."/>
        </authorList>
    </citation>
    <scope>NUCLEOTIDE SEQUENCE</scope>
    <source>
        <strain evidence="11">LC</strain>
    </source>
</reference>
<protein>
    <recommendedName>
        <fullName evidence="7">mitogen-activated protein kinase kinase</fullName>
        <ecNumber evidence="7">2.7.12.2</ecNumber>
    </recommendedName>
</protein>
<dbReference type="InterPro" id="IPR000719">
    <property type="entry name" value="Prot_kinase_dom"/>
</dbReference>
<dbReference type="Proteomes" id="UP000748531">
    <property type="component" value="Unassembled WGS sequence"/>
</dbReference>
<keyword evidence="12" id="KW-1185">Reference proteome</keyword>
<feature type="region of interest" description="Disordered" evidence="9">
    <location>
        <begin position="1"/>
        <end position="32"/>
    </location>
</feature>
<evidence type="ECO:0000313" key="12">
    <source>
        <dbReference type="Proteomes" id="UP000748531"/>
    </source>
</evidence>
<evidence type="ECO:0000259" key="10">
    <source>
        <dbReference type="PROSITE" id="PS50011"/>
    </source>
</evidence>
<organism evidence="11 12">
    <name type="scientific">Paragonimus heterotremus</name>
    <dbReference type="NCBI Taxonomy" id="100268"/>
    <lineage>
        <taxon>Eukaryota</taxon>
        <taxon>Metazoa</taxon>
        <taxon>Spiralia</taxon>
        <taxon>Lophotrochozoa</taxon>
        <taxon>Platyhelminthes</taxon>
        <taxon>Trematoda</taxon>
        <taxon>Digenea</taxon>
        <taxon>Plagiorchiida</taxon>
        <taxon>Troglotremata</taxon>
        <taxon>Troglotrematidae</taxon>
        <taxon>Paragonimus</taxon>
    </lineage>
</organism>
<dbReference type="SMART" id="SM00220">
    <property type="entry name" value="S_TKc"/>
    <property type="match status" value="1"/>
</dbReference>
<comment type="caution">
    <text evidence="11">The sequence shown here is derived from an EMBL/GenBank/DDBJ whole genome shotgun (WGS) entry which is preliminary data.</text>
</comment>
<feature type="domain" description="Protein kinase" evidence="10">
    <location>
        <begin position="49"/>
        <end position="308"/>
    </location>
</feature>
<sequence length="332" mass="37590">MSGRKIMRPPPLAATLSRTETPDPFPPGLSSETQIEVDGEQIVIRVMDLERLSTIGRGQFGRVNKMRHKPTGRIFAVKYITPDPESIKRKQIENELQVAKNTPCPCLVKCYGGLIHELDVLVIMELLDISLDTLRARVYGKNQTIPENLLAYIMQRVVTGLHFLRTQMSIMHRDVKPSNLLANRLGMVKVCDFGISGTLIKSMAPTNIGTSRYMGPERIDPKANATYRIESDVWSLGLSLMELATGKLCYHGFTSMLEQMREIVNGEPLRLPTDDRYSVPLQNFVSRCLVKKPEERANYVELLDSDFLRSVDVEIERENLSKFLVPYLDPNP</sequence>
<keyword evidence="3 8" id="KW-0547">Nucleotide-binding</keyword>
<dbReference type="FunFam" id="3.30.200.20:FF:000040">
    <property type="entry name" value="Dual specificity mitogen-activated protein kinase kinase"/>
    <property type="match status" value="1"/>
</dbReference>
<keyword evidence="5 8" id="KW-0067">ATP-binding</keyword>
<evidence type="ECO:0000256" key="9">
    <source>
        <dbReference type="SAM" id="MobiDB-lite"/>
    </source>
</evidence>
<dbReference type="GO" id="GO:0004708">
    <property type="term" value="F:MAP kinase kinase activity"/>
    <property type="evidence" value="ECO:0007669"/>
    <property type="project" value="UniProtKB-EC"/>
</dbReference>
<dbReference type="GO" id="GO:0005524">
    <property type="term" value="F:ATP binding"/>
    <property type="evidence" value="ECO:0007669"/>
    <property type="project" value="UniProtKB-UniRule"/>
</dbReference>
<dbReference type="PROSITE" id="PS50011">
    <property type="entry name" value="PROTEIN_KINASE_DOM"/>
    <property type="match status" value="1"/>
</dbReference>
<dbReference type="AlphaFoldDB" id="A0A8J4WSL2"/>
<keyword evidence="2" id="KW-0808">Transferase</keyword>
<evidence type="ECO:0000256" key="5">
    <source>
        <dbReference type="ARBA" id="ARBA00022840"/>
    </source>
</evidence>
<dbReference type="PANTHER" id="PTHR48013:SF11">
    <property type="entry name" value="LICORNE"/>
    <property type="match status" value="1"/>
</dbReference>
<dbReference type="EMBL" id="LUCH01017698">
    <property type="protein sequence ID" value="KAF5394792.1"/>
    <property type="molecule type" value="Genomic_DNA"/>
</dbReference>
<evidence type="ECO:0000256" key="6">
    <source>
        <dbReference type="ARBA" id="ARBA00038035"/>
    </source>
</evidence>
<dbReference type="Gene3D" id="3.30.200.20">
    <property type="entry name" value="Phosphorylase Kinase, domain 1"/>
    <property type="match status" value="1"/>
</dbReference>
<comment type="similarity">
    <text evidence="6">Belongs to the protein kinase superfamily. STE Ser/Thr protein kinase family. MAP kinase kinase subfamily.</text>
</comment>
<evidence type="ECO:0000256" key="4">
    <source>
        <dbReference type="ARBA" id="ARBA00022777"/>
    </source>
</evidence>
<evidence type="ECO:0000256" key="8">
    <source>
        <dbReference type="PROSITE-ProRule" id="PRU10141"/>
    </source>
</evidence>
<dbReference type="InterPro" id="IPR011009">
    <property type="entry name" value="Kinase-like_dom_sf"/>
</dbReference>
<evidence type="ECO:0000256" key="1">
    <source>
        <dbReference type="ARBA" id="ARBA00022527"/>
    </source>
</evidence>
<dbReference type="PANTHER" id="PTHR48013">
    <property type="entry name" value="DUAL SPECIFICITY MITOGEN-ACTIVATED PROTEIN KINASE KINASE 5-RELATED"/>
    <property type="match status" value="1"/>
</dbReference>
<feature type="binding site" evidence="8">
    <location>
        <position position="78"/>
    </location>
    <ligand>
        <name>ATP</name>
        <dbReference type="ChEBI" id="CHEBI:30616"/>
    </ligand>
</feature>
<gene>
    <name evidence="11" type="ORF">PHET_10177</name>
</gene>
<evidence type="ECO:0000256" key="2">
    <source>
        <dbReference type="ARBA" id="ARBA00022679"/>
    </source>
</evidence>
<keyword evidence="1" id="KW-0723">Serine/threonine-protein kinase</keyword>
<dbReference type="GO" id="GO:0004674">
    <property type="term" value="F:protein serine/threonine kinase activity"/>
    <property type="evidence" value="ECO:0007669"/>
    <property type="project" value="UniProtKB-KW"/>
</dbReference>
<dbReference type="InterPro" id="IPR017441">
    <property type="entry name" value="Protein_kinase_ATP_BS"/>
</dbReference>